<keyword evidence="1" id="KW-0456">Lyase</keyword>
<evidence type="ECO:0000313" key="3">
    <source>
        <dbReference type="EMBL" id="MDQ7904619.1"/>
    </source>
</evidence>
<dbReference type="Proteomes" id="UP001230908">
    <property type="component" value="Unassembled WGS sequence"/>
</dbReference>
<dbReference type="EMBL" id="JAVHUY010000007">
    <property type="protein sequence ID" value="MDQ7904619.1"/>
    <property type="molecule type" value="Genomic_DNA"/>
</dbReference>
<evidence type="ECO:0000256" key="1">
    <source>
        <dbReference type="ARBA" id="ARBA00023239"/>
    </source>
</evidence>
<proteinExistence type="predicted"/>
<dbReference type="SUPFAM" id="SSF51556">
    <property type="entry name" value="Metallo-dependent hydrolases"/>
    <property type="match status" value="1"/>
</dbReference>
<dbReference type="Pfam" id="PF04909">
    <property type="entry name" value="Amidohydro_2"/>
    <property type="match status" value="1"/>
</dbReference>
<dbReference type="InterPro" id="IPR006680">
    <property type="entry name" value="Amidohydro-rel"/>
</dbReference>
<sequence length="280" mass="30274">MNVIDIHPHILSADREAYPLAPVGGTVSGWASTRPVTAEQLLSEMDTAGVAKAALVQASTAYGYDNRYVIDSAERYPDRFTAICCVDPLSAGAEKRIAEWARHPAVAGVRLFTTGSTLPGQAAWLNHETTYPFWAAASRTGTPVCVQMRLSAVDQLVDVLERFPDATIVLDHMAYPSIAPGTERAAFDELAGLAKYPRLFLKMTMRNTEPLVASDARRFLDPLLAAFGSERIAWGSNFPAATQSLPTLLELATTALAGVPADARRNILCATAQRLYPALR</sequence>
<comment type="caution">
    <text evidence="3">The sequence shown here is derived from an EMBL/GenBank/DDBJ whole genome shotgun (WGS) entry which is preliminary data.</text>
</comment>
<evidence type="ECO:0000313" key="4">
    <source>
        <dbReference type="Proteomes" id="UP001230908"/>
    </source>
</evidence>
<keyword evidence="4" id="KW-1185">Reference proteome</keyword>
<feature type="domain" description="Amidohydrolase-related" evidence="2">
    <location>
        <begin position="4"/>
        <end position="277"/>
    </location>
</feature>
<gene>
    <name evidence="3" type="ORF">RB614_08800</name>
</gene>
<dbReference type="InterPro" id="IPR032465">
    <property type="entry name" value="ACMSD"/>
</dbReference>
<protein>
    <submittedName>
        <fullName evidence="3">Amidohydrolase family protein</fullName>
    </submittedName>
</protein>
<dbReference type="PANTHER" id="PTHR21240">
    <property type="entry name" value="2-AMINO-3-CARBOXYLMUCONATE-6-SEMIALDEHYDE DECARBOXYLASE"/>
    <property type="match status" value="1"/>
</dbReference>
<dbReference type="Gene3D" id="3.20.20.140">
    <property type="entry name" value="Metal-dependent hydrolases"/>
    <property type="match status" value="1"/>
</dbReference>
<name>A0ABU0ZC26_9ACTN</name>
<evidence type="ECO:0000259" key="2">
    <source>
        <dbReference type="Pfam" id="PF04909"/>
    </source>
</evidence>
<accession>A0ABU0ZC26</accession>
<organism evidence="3 4">
    <name type="scientific">Phytohabitans maris</name>
    <dbReference type="NCBI Taxonomy" id="3071409"/>
    <lineage>
        <taxon>Bacteria</taxon>
        <taxon>Bacillati</taxon>
        <taxon>Actinomycetota</taxon>
        <taxon>Actinomycetes</taxon>
        <taxon>Micromonosporales</taxon>
        <taxon>Micromonosporaceae</taxon>
    </lineage>
</organism>
<dbReference type="InterPro" id="IPR032466">
    <property type="entry name" value="Metal_Hydrolase"/>
</dbReference>
<dbReference type="RefSeq" id="WP_308711891.1">
    <property type="nucleotide sequence ID" value="NZ_JAVHUY010000007.1"/>
</dbReference>
<reference evidence="3 4" key="1">
    <citation type="submission" date="2023-08" db="EMBL/GenBank/DDBJ databases">
        <title>Phytohabitans sansha sp. nov., isolated from marine sediment.</title>
        <authorList>
            <person name="Zhao Y."/>
            <person name="Yi K."/>
        </authorList>
    </citation>
    <scope>NUCLEOTIDE SEQUENCE [LARGE SCALE GENOMIC DNA]</scope>
    <source>
        <strain evidence="3 4">ZYX-F-186</strain>
    </source>
</reference>